<sequence length="99" mass="11807">MSIEKGAQTDAELQAEYRRLRREAKTNAERQAEYRRRRREGEVDEKQLSTWISEEAKHNFARIAVYYGITEKELLEKLIVEEHARIFARLSARGKNEHF</sequence>
<comment type="caution">
    <text evidence="1">The sequence shown here is derived from an EMBL/GenBank/DDBJ whole genome shotgun (WGS) entry which is preliminary data.</text>
</comment>
<keyword evidence="2" id="KW-1185">Reference proteome</keyword>
<gene>
    <name evidence="1" type="ORF">H4684_003711</name>
</gene>
<dbReference type="Proteomes" id="UP000639010">
    <property type="component" value="Unassembled WGS sequence"/>
</dbReference>
<dbReference type="RefSeq" id="WP_192624847.1">
    <property type="nucleotide sequence ID" value="NZ_JADBGG010000041.1"/>
</dbReference>
<organism evidence="1 2">
    <name type="scientific">Desulfomicrobium macestii</name>
    <dbReference type="NCBI Taxonomy" id="90731"/>
    <lineage>
        <taxon>Bacteria</taxon>
        <taxon>Pseudomonadati</taxon>
        <taxon>Thermodesulfobacteriota</taxon>
        <taxon>Desulfovibrionia</taxon>
        <taxon>Desulfovibrionales</taxon>
        <taxon>Desulfomicrobiaceae</taxon>
        <taxon>Desulfomicrobium</taxon>
    </lineage>
</organism>
<name>A0ABR9H8H6_9BACT</name>
<reference evidence="1 2" key="1">
    <citation type="submission" date="2020-10" db="EMBL/GenBank/DDBJ databases">
        <title>Genomic Encyclopedia of Type Strains, Phase IV (KMG-IV): sequencing the most valuable type-strain genomes for metagenomic binning, comparative biology and taxonomic classification.</title>
        <authorList>
            <person name="Goeker M."/>
        </authorList>
    </citation>
    <scope>NUCLEOTIDE SEQUENCE [LARGE SCALE GENOMIC DNA]</scope>
    <source>
        <strain evidence="1 2">DSM 4194</strain>
    </source>
</reference>
<accession>A0ABR9H8H6</accession>
<protein>
    <submittedName>
        <fullName evidence="1">Uncharacterized protein</fullName>
    </submittedName>
</protein>
<evidence type="ECO:0000313" key="1">
    <source>
        <dbReference type="EMBL" id="MBE1427027.1"/>
    </source>
</evidence>
<evidence type="ECO:0000313" key="2">
    <source>
        <dbReference type="Proteomes" id="UP000639010"/>
    </source>
</evidence>
<dbReference type="EMBL" id="JADBGG010000041">
    <property type="protein sequence ID" value="MBE1427027.1"/>
    <property type="molecule type" value="Genomic_DNA"/>
</dbReference>
<proteinExistence type="predicted"/>